<reference evidence="2" key="1">
    <citation type="journal article" date="2014" name="Int. J. Syst. Evol. Microbiol.">
        <title>Complete genome of a new Firmicutes species belonging to the dominant human colonic microbiota ('Ruminococcus bicirculans') reveals two chromosomes and a selective capacity to utilize plant glucans.</title>
        <authorList>
            <consortium name="NISC Comparative Sequencing Program"/>
            <person name="Wegmann U."/>
            <person name="Louis P."/>
            <person name="Goesmann A."/>
            <person name="Henrissat B."/>
            <person name="Duncan S.H."/>
            <person name="Flint H.J."/>
        </authorList>
    </citation>
    <scope>NUCLEOTIDE SEQUENCE</scope>
    <source>
        <strain evidence="2">NBRC 107715</strain>
    </source>
</reference>
<evidence type="ECO:0000313" key="2">
    <source>
        <dbReference type="EMBL" id="GLS67073.1"/>
    </source>
</evidence>
<reference evidence="1 3" key="3">
    <citation type="submission" date="2019-07" db="EMBL/GenBank/DDBJ databases">
        <title>Whole genome shotgun sequence of Methylobacterium oxalidis NBRC 107715.</title>
        <authorList>
            <person name="Hosoyama A."/>
            <person name="Uohara A."/>
            <person name="Ohji S."/>
            <person name="Ichikawa N."/>
        </authorList>
    </citation>
    <scope>NUCLEOTIDE SEQUENCE [LARGE SCALE GENOMIC DNA]</scope>
    <source>
        <strain evidence="1 3">NBRC 107715</strain>
    </source>
</reference>
<dbReference type="OrthoDB" id="7999718at2"/>
<organism evidence="1 3">
    <name type="scientific">Methylobacterium oxalidis</name>
    <dbReference type="NCBI Taxonomy" id="944322"/>
    <lineage>
        <taxon>Bacteria</taxon>
        <taxon>Pseudomonadati</taxon>
        <taxon>Pseudomonadota</taxon>
        <taxon>Alphaproteobacteria</taxon>
        <taxon>Hyphomicrobiales</taxon>
        <taxon>Methylobacteriaceae</taxon>
        <taxon>Methylobacterium</taxon>
    </lineage>
</organism>
<sequence length="63" mass="6845">MQLIVSAHQNGQAIAFQQITPAAAMEKARRMQEGGLHDVHITDITGRSYAPKEFAACFTPTTS</sequence>
<evidence type="ECO:0000313" key="4">
    <source>
        <dbReference type="Proteomes" id="UP001156856"/>
    </source>
</evidence>
<gene>
    <name evidence="2" type="ORF">GCM10007888_54560</name>
    <name evidence="1" type="ORF">MOX02_59510</name>
</gene>
<accession>A0A512JD82</accession>
<dbReference type="Proteomes" id="UP000321960">
    <property type="component" value="Unassembled WGS sequence"/>
</dbReference>
<proteinExistence type="predicted"/>
<name>A0A512JD82_9HYPH</name>
<protein>
    <submittedName>
        <fullName evidence="1">Uncharacterized protein</fullName>
    </submittedName>
</protein>
<dbReference type="EMBL" id="BSPK01000111">
    <property type="protein sequence ID" value="GLS67073.1"/>
    <property type="molecule type" value="Genomic_DNA"/>
</dbReference>
<comment type="caution">
    <text evidence="1">The sequence shown here is derived from an EMBL/GenBank/DDBJ whole genome shotgun (WGS) entry which is preliminary data.</text>
</comment>
<dbReference type="EMBL" id="BJZU01000207">
    <property type="protein sequence ID" value="GEP07913.1"/>
    <property type="molecule type" value="Genomic_DNA"/>
</dbReference>
<evidence type="ECO:0000313" key="1">
    <source>
        <dbReference type="EMBL" id="GEP07913.1"/>
    </source>
</evidence>
<dbReference type="AlphaFoldDB" id="A0A512JD82"/>
<evidence type="ECO:0000313" key="3">
    <source>
        <dbReference type="Proteomes" id="UP000321960"/>
    </source>
</evidence>
<reference evidence="2" key="4">
    <citation type="submission" date="2023-01" db="EMBL/GenBank/DDBJ databases">
        <title>Draft genome sequence of Methylobacterium oxalidis strain NBRC 107715.</title>
        <authorList>
            <person name="Sun Q."/>
            <person name="Mori K."/>
        </authorList>
    </citation>
    <scope>NUCLEOTIDE SEQUENCE</scope>
    <source>
        <strain evidence="2">NBRC 107715</strain>
    </source>
</reference>
<reference evidence="4" key="2">
    <citation type="journal article" date="2019" name="Int. J. Syst. Evol. Microbiol.">
        <title>The Global Catalogue of Microorganisms (GCM) 10K type strain sequencing project: providing services to taxonomists for standard genome sequencing and annotation.</title>
        <authorList>
            <consortium name="The Broad Institute Genomics Platform"/>
            <consortium name="The Broad Institute Genome Sequencing Center for Infectious Disease"/>
            <person name="Wu L."/>
            <person name="Ma J."/>
        </authorList>
    </citation>
    <scope>NUCLEOTIDE SEQUENCE [LARGE SCALE GENOMIC DNA]</scope>
    <source>
        <strain evidence="4">NBRC 107715</strain>
    </source>
</reference>
<dbReference type="Proteomes" id="UP001156856">
    <property type="component" value="Unassembled WGS sequence"/>
</dbReference>
<dbReference type="RefSeq" id="WP_147029304.1">
    <property type="nucleotide sequence ID" value="NZ_BJZU01000207.1"/>
</dbReference>
<keyword evidence="4" id="KW-1185">Reference proteome</keyword>